<accession>B6Q2K1</accession>
<dbReference type="VEuPathDB" id="FungiDB:PMAA_018660"/>
<evidence type="ECO:0000259" key="1">
    <source>
        <dbReference type="PROSITE" id="PS50404"/>
    </source>
</evidence>
<evidence type="ECO:0000313" key="3">
    <source>
        <dbReference type="EMBL" id="EEA26958.1"/>
    </source>
</evidence>
<dbReference type="PANTHER" id="PTHR11571:SF150">
    <property type="entry name" value="GLUTATHIONE S-TRANSFERASE"/>
    <property type="match status" value="1"/>
</dbReference>
<dbReference type="InterPro" id="IPR050213">
    <property type="entry name" value="GST_superfamily"/>
</dbReference>
<dbReference type="PROSITE" id="PS50405">
    <property type="entry name" value="GST_CTER"/>
    <property type="match status" value="1"/>
</dbReference>
<dbReference type="Proteomes" id="UP000001294">
    <property type="component" value="Unassembled WGS sequence"/>
</dbReference>
<dbReference type="Gene3D" id="3.40.30.10">
    <property type="entry name" value="Glutaredoxin"/>
    <property type="match status" value="1"/>
</dbReference>
<evidence type="ECO:0000259" key="2">
    <source>
        <dbReference type="PROSITE" id="PS50405"/>
    </source>
</evidence>
<dbReference type="InterPro" id="IPR010987">
    <property type="entry name" value="Glutathione-S-Trfase_C-like"/>
</dbReference>
<dbReference type="HOGENOM" id="CLU_039475_3_0_1"/>
<dbReference type="InterPro" id="IPR004045">
    <property type="entry name" value="Glutathione_S-Trfase_N"/>
</dbReference>
<feature type="domain" description="GST C-terminal" evidence="2">
    <location>
        <begin position="105"/>
        <end position="238"/>
    </location>
</feature>
<dbReference type="Pfam" id="PF14497">
    <property type="entry name" value="GST_C_3"/>
    <property type="match status" value="1"/>
</dbReference>
<dbReference type="InterPro" id="IPR004046">
    <property type="entry name" value="GST_C"/>
</dbReference>
<gene>
    <name evidence="3" type="ORF">PMAA_018660</name>
</gene>
<keyword evidence="3" id="KW-0808">Transferase</keyword>
<dbReference type="AlphaFoldDB" id="B6Q2K1"/>
<protein>
    <submittedName>
        <fullName evidence="3">Glutathione S-transferase, putative</fullName>
    </submittedName>
</protein>
<dbReference type="Pfam" id="PF02798">
    <property type="entry name" value="GST_N"/>
    <property type="match status" value="1"/>
</dbReference>
<dbReference type="InterPro" id="IPR036249">
    <property type="entry name" value="Thioredoxin-like_sf"/>
</dbReference>
<dbReference type="PROSITE" id="PS50404">
    <property type="entry name" value="GST_NTER"/>
    <property type="match status" value="1"/>
</dbReference>
<dbReference type="EMBL" id="DS995899">
    <property type="protein sequence ID" value="EEA26958.1"/>
    <property type="molecule type" value="Genomic_DNA"/>
</dbReference>
<organism evidence="3 4">
    <name type="scientific">Talaromyces marneffei (strain ATCC 18224 / CBS 334.59 / QM 7333)</name>
    <name type="common">Penicillium marneffei</name>
    <dbReference type="NCBI Taxonomy" id="441960"/>
    <lineage>
        <taxon>Eukaryota</taxon>
        <taxon>Fungi</taxon>
        <taxon>Dikarya</taxon>
        <taxon>Ascomycota</taxon>
        <taxon>Pezizomycotina</taxon>
        <taxon>Eurotiomycetes</taxon>
        <taxon>Eurotiomycetidae</taxon>
        <taxon>Eurotiales</taxon>
        <taxon>Trichocomaceae</taxon>
        <taxon>Talaromyces</taxon>
        <taxon>Talaromyces sect. Talaromyces</taxon>
    </lineage>
</organism>
<dbReference type="PANTHER" id="PTHR11571">
    <property type="entry name" value="GLUTATHIONE S-TRANSFERASE"/>
    <property type="match status" value="1"/>
</dbReference>
<evidence type="ECO:0000313" key="4">
    <source>
        <dbReference type="Proteomes" id="UP000001294"/>
    </source>
</evidence>
<sequence length="238" mass="27137">MITVPGSWFYLSRNLDLVTKEEALSTTMSSASSRPVLHYLELGTLGRGEVVRLFLNDAGIDFEDIRYAYDHTWAATSAELQAKGLTVTGKVPVLEFNGTILTQHIPILRYLARELNDYDGQTSLEKWVVDAVSDIYIDWRTQYVANLENASDSFKNKYTPEYYNILSHYYSQRGGPFLLGDRATYADFVIYQSLDDDRKTSTLPETLPGAIVAFKEAFESRPRVKAYLESRRNMNINK</sequence>
<dbReference type="SUPFAM" id="SSF47616">
    <property type="entry name" value="GST C-terminal domain-like"/>
    <property type="match status" value="1"/>
</dbReference>
<dbReference type="CDD" id="cd03039">
    <property type="entry name" value="GST_N_Sigma_like"/>
    <property type="match status" value="1"/>
</dbReference>
<dbReference type="OrthoDB" id="414243at2759"/>
<proteinExistence type="predicted"/>
<dbReference type="STRING" id="441960.B6Q2K1"/>
<name>B6Q2K1_TALMQ</name>
<dbReference type="Gene3D" id="1.20.1050.10">
    <property type="match status" value="1"/>
</dbReference>
<dbReference type="GO" id="GO:0004364">
    <property type="term" value="F:glutathione transferase activity"/>
    <property type="evidence" value="ECO:0007669"/>
    <property type="project" value="TreeGrafter"/>
</dbReference>
<keyword evidence="4" id="KW-1185">Reference proteome</keyword>
<feature type="domain" description="GST N-terminal" evidence="1">
    <location>
        <begin position="35"/>
        <end position="119"/>
    </location>
</feature>
<dbReference type="InterPro" id="IPR036282">
    <property type="entry name" value="Glutathione-S-Trfase_C_sf"/>
</dbReference>
<dbReference type="SFLD" id="SFLDS00019">
    <property type="entry name" value="Glutathione_Transferase_(cytos"/>
    <property type="match status" value="1"/>
</dbReference>
<dbReference type="PhylomeDB" id="B6Q2K1"/>
<dbReference type="SUPFAM" id="SSF52833">
    <property type="entry name" value="Thioredoxin-like"/>
    <property type="match status" value="1"/>
</dbReference>
<reference evidence="4" key="1">
    <citation type="journal article" date="2015" name="Genome Announc.">
        <title>Genome sequence of the AIDS-associated pathogen Penicillium marneffei (ATCC18224) and its near taxonomic relative Talaromyces stipitatus (ATCC10500).</title>
        <authorList>
            <person name="Nierman W.C."/>
            <person name="Fedorova-Abrams N.D."/>
            <person name="Andrianopoulos A."/>
        </authorList>
    </citation>
    <scope>NUCLEOTIDE SEQUENCE [LARGE SCALE GENOMIC DNA]</scope>
    <source>
        <strain evidence="4">ATCC 18224 / CBS 334.59 / QM 7333</strain>
    </source>
</reference>
<dbReference type="GO" id="GO:0006749">
    <property type="term" value="P:glutathione metabolic process"/>
    <property type="evidence" value="ECO:0007669"/>
    <property type="project" value="TreeGrafter"/>
</dbReference>
<dbReference type="InterPro" id="IPR040079">
    <property type="entry name" value="Glutathione_S-Trfase"/>
</dbReference>